<sequence length="811" mass="89029">MADTLFDDRHLEAGDDADPLLVAAHGWDVTDPRRANARARKLTKLIDAGAVHLHSDYLDWSRYVLNWDEVDRSLPTFTAKTGRYRDRVRPMRLGEYRVYCLDLLMPTVVLVQQLMNYRTRQGRSLRDVPNTSRPVSRSHPLLDAEGSPVVGVMHTYVTPDGLLGELRTASQRVREARQRERGWEALRDAVLSDGVENGGLWLQTVFAPVGEDNAPDWSRAVSALAPADAASRKAVCDDRVDPDGKLAALPLLMPRRSDIFDGTIKDPAAVVSVAEAVSVQLGKAKAEVSGTTFIEDLPDEARELLHATVMPVRLAYKVTDSRGREVRLEGPALFRSIQKHFHGPEHLGHPPAEAERLVADDAYAALRKAIEGGEFDTTTAASGEHAPLKWSIPLLDAVCSGESLEALVELGLPAAWQGRIAAAMMLVFGDGPERAIIGRVLRSRPQGGRYSDRLDERRLSLLREWAFGEVAVNRRAFEQIEAKAVFDAPLRSWNGDTDELVERVRMEQATATETALFEVLATTAAGRHGMQIVDIGSAKQARGFASVKANQALRGRSVTLSGGAIQEFVPCGPTYMRALLDDRLLVEDPAPSMIGGVRLEVPSVNAWHTWSADQVGALHEDGSAKLRSVRAVVTDEHGRLVTNTDGTVQYDTIDVPQLVPGNFLDQFSTQALTRRAKDRQSTVEDRQQVRPLTLDERVDEALDAAVRLLPVLDESVGQLEGIQREGHLFDAPRQGRLQDLALDIRAAGQGDQKAVAGRIDTLVRNARDQQSQLAQVQDMLHDGNSAAVADHDDSESDEGREDPFLARKEAG</sequence>
<organism evidence="2 3">
    <name type="scientific">Streptomyces violaceus</name>
    <name type="common">Streptomyces venezuelae</name>
    <dbReference type="NCBI Taxonomy" id="1936"/>
    <lineage>
        <taxon>Bacteria</taxon>
        <taxon>Bacillati</taxon>
        <taxon>Actinomycetota</taxon>
        <taxon>Actinomycetes</taxon>
        <taxon>Kitasatosporales</taxon>
        <taxon>Streptomycetaceae</taxon>
        <taxon>Streptomyces</taxon>
    </lineage>
</organism>
<feature type="compositionally biased region" description="Basic and acidic residues" evidence="1">
    <location>
        <begin position="801"/>
        <end position="811"/>
    </location>
</feature>
<dbReference type="RefSeq" id="WP_328337093.1">
    <property type="nucleotide sequence ID" value="NZ_CP107906.1"/>
</dbReference>
<evidence type="ECO:0008006" key="4">
    <source>
        <dbReference type="Google" id="ProtNLM"/>
    </source>
</evidence>
<feature type="region of interest" description="Disordered" evidence="1">
    <location>
        <begin position="772"/>
        <end position="811"/>
    </location>
</feature>
<proteinExistence type="predicted"/>
<gene>
    <name evidence="2" type="ORF">OHB29_06390</name>
</gene>
<reference evidence="2 3" key="1">
    <citation type="submission" date="2022-10" db="EMBL/GenBank/DDBJ databases">
        <title>The complete genomes of actinobacterial strains from the NBC collection.</title>
        <authorList>
            <person name="Joergensen T.S."/>
            <person name="Alvarez Arevalo M."/>
            <person name="Sterndorff E.B."/>
            <person name="Faurdal D."/>
            <person name="Vuksanovic O."/>
            <person name="Mourched A.-S."/>
            <person name="Charusanti P."/>
            <person name="Shaw S."/>
            <person name="Blin K."/>
            <person name="Weber T."/>
        </authorList>
    </citation>
    <scope>NUCLEOTIDE SEQUENCE [LARGE SCALE GENOMIC DNA]</scope>
    <source>
        <strain evidence="2 3">NBC_00456</strain>
    </source>
</reference>
<evidence type="ECO:0000313" key="3">
    <source>
        <dbReference type="Proteomes" id="UP001341259"/>
    </source>
</evidence>
<keyword evidence="3" id="KW-1185">Reference proteome</keyword>
<dbReference type="Proteomes" id="UP001341259">
    <property type="component" value="Chromosome"/>
</dbReference>
<evidence type="ECO:0000313" key="2">
    <source>
        <dbReference type="EMBL" id="WUG92679.1"/>
    </source>
</evidence>
<evidence type="ECO:0000256" key="1">
    <source>
        <dbReference type="SAM" id="MobiDB-lite"/>
    </source>
</evidence>
<name>A0ABZ1NLV5_STRVL</name>
<accession>A0ABZ1NLV5</accession>
<dbReference type="EMBL" id="CP107906">
    <property type="protein sequence ID" value="WUG92679.1"/>
    <property type="molecule type" value="Genomic_DNA"/>
</dbReference>
<protein>
    <recommendedName>
        <fullName evidence="4">PE-PGRS family protein</fullName>
    </recommendedName>
</protein>